<accession>A0A0K0D2X6</accession>
<reference evidence="1" key="1">
    <citation type="submission" date="2012-09" db="EMBL/GenBank/DDBJ databases">
        <authorList>
            <person name="Martin A.A."/>
        </authorList>
    </citation>
    <scope>NUCLEOTIDE SEQUENCE</scope>
</reference>
<dbReference type="AlphaFoldDB" id="A0A0K0D2X6"/>
<dbReference type="Proteomes" id="UP000035642">
    <property type="component" value="Unassembled WGS sequence"/>
</dbReference>
<dbReference type="WBParaSite" id="ACAC_0000442101-mRNA-1">
    <property type="protein sequence ID" value="ACAC_0000442101-mRNA-1"/>
    <property type="gene ID" value="ACAC_0000442101"/>
</dbReference>
<organism evidence="1 2">
    <name type="scientific">Angiostrongylus cantonensis</name>
    <name type="common">Rat lungworm</name>
    <dbReference type="NCBI Taxonomy" id="6313"/>
    <lineage>
        <taxon>Eukaryota</taxon>
        <taxon>Metazoa</taxon>
        <taxon>Ecdysozoa</taxon>
        <taxon>Nematoda</taxon>
        <taxon>Chromadorea</taxon>
        <taxon>Rhabditida</taxon>
        <taxon>Rhabditina</taxon>
        <taxon>Rhabditomorpha</taxon>
        <taxon>Strongyloidea</taxon>
        <taxon>Metastrongylidae</taxon>
        <taxon>Angiostrongylus</taxon>
    </lineage>
</organism>
<proteinExistence type="predicted"/>
<name>A0A0K0D2X6_ANGCA</name>
<evidence type="ECO:0000313" key="2">
    <source>
        <dbReference type="WBParaSite" id="ACAC_0000442101-mRNA-1"/>
    </source>
</evidence>
<protein>
    <submittedName>
        <fullName evidence="2">Peptidase S1 domain-containing protein</fullName>
    </submittedName>
</protein>
<evidence type="ECO:0000313" key="1">
    <source>
        <dbReference type="Proteomes" id="UP000035642"/>
    </source>
</evidence>
<keyword evidence="1" id="KW-1185">Reference proteome</keyword>
<sequence length="71" mass="8024">MQARRIRYDVTVPAKTRRRYPFDAAYDTGEELFHGTCDSRGVDGIGVLANANLSMNIDSFEQLKTRIGCVR</sequence>
<reference evidence="2" key="2">
    <citation type="submission" date="2017-02" db="UniProtKB">
        <authorList>
            <consortium name="WormBaseParasite"/>
        </authorList>
    </citation>
    <scope>IDENTIFICATION</scope>
</reference>